<dbReference type="Pfam" id="PF22748">
    <property type="entry name" value="PexRD54_WY"/>
    <property type="match status" value="3"/>
</dbReference>
<dbReference type="PANTHER" id="PTHR20544">
    <property type="entry name" value="CENTROSOMAL PROTEIN CEP135"/>
    <property type="match status" value="1"/>
</dbReference>
<reference evidence="17" key="1">
    <citation type="submission" date="2023-08" db="EMBL/GenBank/DDBJ databases">
        <title>Reference Genome Resource for the Citrus Pathogen Phytophthora citrophthora.</title>
        <authorList>
            <person name="Moller H."/>
            <person name="Coetzee B."/>
            <person name="Rose L.J."/>
            <person name="Van Niekerk J.M."/>
        </authorList>
    </citation>
    <scope>NUCLEOTIDE SEQUENCE</scope>
    <source>
        <strain evidence="17">STE-U-9442</strain>
    </source>
</reference>
<evidence type="ECO:0000313" key="17">
    <source>
        <dbReference type="EMBL" id="KAK1929996.1"/>
    </source>
</evidence>
<comment type="similarity">
    <text evidence="4">Belongs to the RxLR effector family.</text>
</comment>
<feature type="domain" description="RxLR effector PexRD54 WY" evidence="15">
    <location>
        <begin position="502"/>
        <end position="533"/>
    </location>
</feature>
<keyword evidence="13" id="KW-0812">Transmembrane</keyword>
<feature type="region of interest" description="Disordered" evidence="12">
    <location>
        <begin position="1948"/>
        <end position="2008"/>
    </location>
</feature>
<dbReference type="Gene3D" id="3.80.10.10">
    <property type="entry name" value="Ribonuclease Inhibitor"/>
    <property type="match status" value="1"/>
</dbReference>
<keyword evidence="18" id="KW-1185">Reference proteome</keyword>
<feature type="compositionally biased region" description="Polar residues" evidence="12">
    <location>
        <begin position="1990"/>
        <end position="2008"/>
    </location>
</feature>
<evidence type="ECO:0000256" key="6">
    <source>
        <dbReference type="ARBA" id="ARBA00022525"/>
    </source>
</evidence>
<comment type="subcellular location">
    <subcellularLocation>
        <location evidence="1">Cytoplasm</location>
        <location evidence="1">Cytoskeleton</location>
        <location evidence="1">Microtubule organizing center</location>
        <location evidence="1">Centrosome</location>
        <location evidence="1">Centriole</location>
    </subcellularLocation>
    <subcellularLocation>
        <location evidence="2">Host cell</location>
    </subcellularLocation>
    <subcellularLocation>
        <location evidence="3">Secreted</location>
    </subcellularLocation>
</comment>
<keyword evidence="13" id="KW-0472">Membrane</keyword>
<feature type="domain" description="RxLR effector PexRD54 WY" evidence="15">
    <location>
        <begin position="161"/>
        <end position="200"/>
    </location>
</feature>
<feature type="coiled-coil region" evidence="11">
    <location>
        <begin position="867"/>
        <end position="1011"/>
    </location>
</feature>
<dbReference type="GO" id="GO:0005814">
    <property type="term" value="C:centriole"/>
    <property type="evidence" value="ECO:0007669"/>
    <property type="project" value="UniProtKB-SubCell"/>
</dbReference>
<feature type="region of interest" description="Disordered" evidence="12">
    <location>
        <begin position="2065"/>
        <end position="2111"/>
    </location>
</feature>
<evidence type="ECO:0000256" key="13">
    <source>
        <dbReference type="SAM" id="Phobius"/>
    </source>
</evidence>
<evidence type="ECO:0000259" key="15">
    <source>
        <dbReference type="Pfam" id="PF22748"/>
    </source>
</evidence>
<dbReference type="InterPro" id="IPR058256">
    <property type="entry name" value="WLGC"/>
</dbReference>
<dbReference type="InterPro" id="IPR054463">
    <property type="entry name" value="PexRD54_WY"/>
</dbReference>
<evidence type="ECO:0000259" key="16">
    <source>
        <dbReference type="Pfam" id="PF26605"/>
    </source>
</evidence>
<proteinExistence type="inferred from homology"/>
<evidence type="ECO:0000256" key="5">
    <source>
        <dbReference type="ARBA" id="ARBA00022490"/>
    </source>
</evidence>
<dbReference type="SUPFAM" id="SSF52058">
    <property type="entry name" value="L domain-like"/>
    <property type="match status" value="1"/>
</dbReference>
<evidence type="ECO:0000256" key="4">
    <source>
        <dbReference type="ARBA" id="ARBA00010400"/>
    </source>
</evidence>
<feature type="region of interest" description="Disordered" evidence="12">
    <location>
        <begin position="1019"/>
        <end position="1057"/>
    </location>
</feature>
<gene>
    <name evidence="17" type="ORF">P3T76_014493</name>
</gene>
<evidence type="ECO:0000256" key="8">
    <source>
        <dbReference type="ARBA" id="ARBA00023026"/>
    </source>
</evidence>
<evidence type="ECO:0000256" key="10">
    <source>
        <dbReference type="ARBA" id="ARBA00038123"/>
    </source>
</evidence>
<dbReference type="InterPro" id="IPR032675">
    <property type="entry name" value="LRR_dom_sf"/>
</dbReference>
<feature type="signal peptide" evidence="14">
    <location>
        <begin position="1"/>
        <end position="20"/>
    </location>
</feature>
<keyword evidence="13" id="KW-1133">Transmembrane helix</keyword>
<evidence type="ECO:0000256" key="7">
    <source>
        <dbReference type="ARBA" id="ARBA00022729"/>
    </source>
</evidence>
<feature type="transmembrane region" description="Helical" evidence="13">
    <location>
        <begin position="2531"/>
        <end position="2550"/>
    </location>
</feature>
<dbReference type="EMBL" id="JASMQC010000042">
    <property type="protein sequence ID" value="KAK1929996.1"/>
    <property type="molecule type" value="Genomic_DNA"/>
</dbReference>
<feature type="domain" description="RxLR effector PexRD54 WY" evidence="15">
    <location>
        <begin position="246"/>
        <end position="287"/>
    </location>
</feature>
<organism evidence="17 18">
    <name type="scientific">Phytophthora citrophthora</name>
    <dbReference type="NCBI Taxonomy" id="4793"/>
    <lineage>
        <taxon>Eukaryota</taxon>
        <taxon>Sar</taxon>
        <taxon>Stramenopiles</taxon>
        <taxon>Oomycota</taxon>
        <taxon>Peronosporomycetes</taxon>
        <taxon>Peronosporales</taxon>
        <taxon>Peronosporaceae</taxon>
        <taxon>Phytophthora</taxon>
    </lineage>
</organism>
<dbReference type="GO" id="GO:0043657">
    <property type="term" value="C:host cell"/>
    <property type="evidence" value="ECO:0007669"/>
    <property type="project" value="UniProtKB-SubCell"/>
</dbReference>
<feature type="coiled-coil region" evidence="11">
    <location>
        <begin position="1514"/>
        <end position="1842"/>
    </location>
</feature>
<name>A0AAD9G1D9_9STRA</name>
<accession>A0AAD9G1D9</accession>
<evidence type="ECO:0000256" key="3">
    <source>
        <dbReference type="ARBA" id="ARBA00004613"/>
    </source>
</evidence>
<keyword evidence="11" id="KW-0175">Coiled coil</keyword>
<feature type="transmembrane region" description="Helical" evidence="13">
    <location>
        <begin position="2211"/>
        <end position="2238"/>
    </location>
</feature>
<evidence type="ECO:0000256" key="14">
    <source>
        <dbReference type="SAM" id="SignalP"/>
    </source>
</evidence>
<keyword evidence="9" id="KW-0206">Cytoskeleton</keyword>
<dbReference type="Proteomes" id="UP001259832">
    <property type="component" value="Unassembled WGS sequence"/>
</dbReference>
<evidence type="ECO:0000256" key="11">
    <source>
        <dbReference type="SAM" id="Coils"/>
    </source>
</evidence>
<feature type="coiled-coil region" evidence="11">
    <location>
        <begin position="1871"/>
        <end position="1940"/>
    </location>
</feature>
<dbReference type="Gene3D" id="1.10.287.1490">
    <property type="match status" value="1"/>
</dbReference>
<protein>
    <submittedName>
        <fullName evidence="17">Intracellular protein transport protein USO1</fullName>
    </submittedName>
</protein>
<comment type="caution">
    <text evidence="17">The sequence shown here is derived from an EMBL/GenBank/DDBJ whole genome shotgun (WGS) entry which is preliminary data.</text>
</comment>
<feature type="transmembrane region" description="Helical" evidence="13">
    <location>
        <begin position="2406"/>
        <end position="2427"/>
    </location>
</feature>
<keyword evidence="5" id="KW-0963">Cytoplasm</keyword>
<dbReference type="GO" id="GO:0005576">
    <property type="term" value="C:extracellular region"/>
    <property type="evidence" value="ECO:0007669"/>
    <property type="project" value="UniProtKB-SubCell"/>
</dbReference>
<feature type="region of interest" description="Disordered" evidence="12">
    <location>
        <begin position="1431"/>
        <end position="1455"/>
    </location>
</feature>
<evidence type="ECO:0000256" key="2">
    <source>
        <dbReference type="ARBA" id="ARBA00004340"/>
    </source>
</evidence>
<evidence type="ECO:0000313" key="18">
    <source>
        <dbReference type="Proteomes" id="UP001259832"/>
    </source>
</evidence>
<feature type="compositionally biased region" description="Polar residues" evidence="12">
    <location>
        <begin position="1963"/>
        <end position="1972"/>
    </location>
</feature>
<dbReference type="SUPFAM" id="SSF57997">
    <property type="entry name" value="Tropomyosin"/>
    <property type="match status" value="1"/>
</dbReference>
<feature type="chain" id="PRO_5042235021" evidence="14">
    <location>
        <begin position="21"/>
        <end position="2914"/>
    </location>
</feature>
<evidence type="ECO:0000256" key="9">
    <source>
        <dbReference type="ARBA" id="ARBA00023212"/>
    </source>
</evidence>
<feature type="compositionally biased region" description="Polar residues" evidence="12">
    <location>
        <begin position="2068"/>
        <end position="2078"/>
    </location>
</feature>
<feature type="coiled-coil region" evidence="11">
    <location>
        <begin position="1101"/>
        <end position="1156"/>
    </location>
</feature>
<comment type="similarity">
    <text evidence="10">Belongs to the CEP135/TSGA10 family.</text>
</comment>
<evidence type="ECO:0000256" key="1">
    <source>
        <dbReference type="ARBA" id="ARBA00004114"/>
    </source>
</evidence>
<sequence>MHRLNAVKLLAIALVTDVCALGIPTTKIASYFSVKLVQPPVSSRLLRVHHEERSSEERGVPVSTVEKLIGLLSAAKSGKSADNVFIRLKLDTASDKLFESPQFSAWIKYADELYSNTPQKGVSTISTLTSYYGNQELAQMIIAAQKNPSTKALATELQVRQIKYWLSDKTTPADVLKWLMLNKAGDKFVENPQFLTWLAYADDFQKLRRKTQSRISILTANYGDEALSKMLIEGNKVPIAAKLQTEQIQRWMAAQASPSDIFRFLMLNKAGDSLLGNPQFLMWVLYVDDLNKVNPDKKTTIMSVLGTYCSSSELTKMLEAAAPSKLKWLGKDTPDELFKKLKLDKAGDELLGKPQFKTNSIWRTQSIKTTLVATLVKNYGDGGLVKILEAAKGVKSTASTAKRVQSEHIQLCLTNGYTPDDIFKVLKLDMAGDNLLINSLLPTWMKYLDLFSLEYPTKKTTLLTTLTRNKYCEKTVVQLLEAVQDVASVKTVATKLQAELYEYWLAAERYPADVFSMLRLNKAGDGLLSNPKFPFRTQYSDDFYVKFPDEGIAMMRTLYGYYDDIHLARMIEAAPKSSSTQNTAKRLEGELFNKWADESYPPEFIFTSLELQRSGKTLLENPLLSTWSRYVVDFNTRNNIPAKKASVSKILTEFYTKNELLKLIEMAKKDARVMVMAPSIGEDVTAAVEVRSYGELQAQLRAMSYSEPVGVESVPLVRRLLTDLLTASTARETTDKKLEKAQRDALELSQVILPLRKENAQLTRENNSLHLEIIHQEEAITEREKACELQLEGLRDDVKKLQFLNTQKTQQCSKKDQEVAKLQAQLERVLATGGELPNISSASIEIRGSDVSPSLRRLSMDSQQARRMQSEQQAQVAKDLLEQLVELTKANKKLREQRELFDEKLAKREKEIERLSKLSEQVVNDKERSKKKLQDLEERYQSISKQEATELQVEQLSTQVDILNDQVAKYESRLKDATEQIRRNGDIAEKLQQAEVDREHFVKELNVLKAKYRVLEGEHSRCNDSQHEPGNPPVATSETPDGEDEQEHTGDVTSLKEQVQTLTTHKDRLEDALRALHYDKISYTNALSNANSHNRVLTSDLARTEAKLKEVNVVKAKLEQSLADARSSLDAHTRELDVLRESLKQSEDNRARDSEKNASLHRELRSMDKLVSQRDDECRSLNHALLIQKGEVERLTGQLNRLEAATSGEDGVQNGNKVAFAQEMKWLEEERHDLRREKEALMLQVMNLEEDLQKAKTTLEEASQEKEKLLENLNVASKMQTNLESMLEAKKRECADLQKQLVESKDKARELTDKQNQAQVLLSRAEETENEKLVVQNEALALKRHVEELRDQNASLTNRVENDELYTKRLSEQIQKLQAEATITNKKCSSLEKEKTELQNNYESAMVELRNARQTWNHYQNEFEKLSKEVQAQQHSLSSGQNALQSSQSSVSDLRNQVRHLQSELKLKQNSSHQLETRLEQEKTSHKSVQAQLVLLQDDLLQVKETNRAREIALKQLRAEIQSKDRALTEKTEAVENFKLLIEQMESSRDQMIFQTKQRQQQIQRHQQEMDDLNTKVSSLESEISAKANEISSLKKLTRSLDTEKDAMNDQLDALTEKYHEVEKQNNELRKAVQLKKSDATGMQEQMGNLVNKLNDAEDRLSKMQAHCSHLEGEVDRLEHLKGMHTAELAALGQDLENMTVENQAISEECVRLQRMEHSHSQSTKNMKQTTREIERERDTLQIELEDLRHAYRSLIQEHEGMQKARTEISALQEELTVVNEALRKQVATLDNQLQTIREKNTTLATEAATYRDQVSFLTEKLQASEEKQDDLQTRMQQLVQELDAQKHISTEISAQRYGAQAENAAVSQRIVHLEAKLSNCKYEIRSLQDKLHTEHSQRQSLENVASALRQTIANNENMISHLEEQRNAMAQEIQASHQRQVPVSTPVMDMSEFNPSPPSGPASRTSTQHTSQVRKEQLSPSLSPPASPKSNAVGSTPESGGKASSTSSFLPLHALEDAQIKCQELENRLAKQDDTIKQLERSRSKFKRFAAKYEREIEQRDRRIEELQSSSHASSFVSPEARSFRRSRSSSSSSSSSRSRRHPVNTSVASINMKKTVADPIPVTSLTSIMKPAVSPEADAPVPESGVNDKGSRSSHIRRSLDGSAEWLKTLRGPTPSDIVPLERLSNPMRASFDQPRMVSNTPTAHRLSFWQAFGLLGLPMLLFLFISIAWTAWLIIMTLAPNETANYLMNTGDYDDGQFWLLADQDTGIKFARISGLLLVEVGYLHILVKMLVWRTVPAPFAAKAGGIRRASIEDKKCALPVQRKRMTIPEFWQELTGINGSYRKYWNLTHKLADLISQFVLLSNLEKGFPGVLVYGWAAFISCNGLSCVQNILLNRYSALTEILIDSIFDLIATIGYPILVLIYCYHNFHFDHNVFRTYTQVLPPGSFEIIARLFADPAQVELFRINFNSLRDQTPLLLVIHLLMNLSFWHRLRGVFEEMMRTNRRLVYPRRQTRFHARHQNRVPKPFALCFIVLSALVLPFAHYAIQSSRTACGPYAECLVYAYRFPWSSTSNTMCPCRSLVNIDRAPKTFDEWIDPVDVTEKVKRLAASGDLKVLRLMNRQLIELPNELQNCQLEHLSLIYTATNSFPDWTSNWKSLEFLHVEGKQGSENLVYLPKYLFSDMPHLLFLHFALHKSLKSLPALDGTPKLQTLELAHLFGLTQLPNLDKTLDLRGIVIAFLPLLETLPDLLSLRHLISVTVFRPSFLCCNGYLGPCDLTHPFCDADTTHGFPAATCLTDESLQASPTMVSFLSSFGPAVCFKTPDSILEFADIPTKTSVDMCGGVPYRRCEIVDPMTNEAFEGMCYNLRMQVLSCNPDPNNIAVRKLQISLNVGTPCDFAEEAWLGCTKSS</sequence>
<keyword evidence="6" id="KW-0964">Secreted</keyword>
<evidence type="ECO:0000256" key="12">
    <source>
        <dbReference type="SAM" id="MobiDB-lite"/>
    </source>
</evidence>
<dbReference type="InterPro" id="IPR051877">
    <property type="entry name" value="Centriole_BasalBody_StrucProt"/>
</dbReference>
<dbReference type="Pfam" id="PF26605">
    <property type="entry name" value="WLGC"/>
    <property type="match status" value="1"/>
</dbReference>
<feature type="domain" description="WLGC" evidence="16">
    <location>
        <begin position="2841"/>
        <end position="2911"/>
    </location>
</feature>
<keyword evidence="7 14" id="KW-0732">Signal</keyword>
<feature type="region of interest" description="Disordered" evidence="12">
    <location>
        <begin position="2133"/>
        <end position="2159"/>
    </location>
</feature>
<dbReference type="PANTHER" id="PTHR20544:SF0">
    <property type="entry name" value="NUCLEOPROTEIN TPR_MLP1 DOMAIN-CONTAINING PROTEIN"/>
    <property type="match status" value="1"/>
</dbReference>
<keyword evidence="8" id="KW-0843">Virulence</keyword>